<proteinExistence type="predicted"/>
<dbReference type="EMBL" id="BQNB010021524">
    <property type="protein sequence ID" value="GJU07293.1"/>
    <property type="molecule type" value="Genomic_DNA"/>
</dbReference>
<accession>A0ABQ5J745</accession>
<dbReference type="Proteomes" id="UP001151760">
    <property type="component" value="Unassembled WGS sequence"/>
</dbReference>
<reference evidence="1" key="1">
    <citation type="journal article" date="2022" name="Int. J. Mol. Sci.">
        <title>Draft Genome of Tanacetum Coccineum: Genomic Comparison of Closely Related Tanacetum-Family Plants.</title>
        <authorList>
            <person name="Yamashiro T."/>
            <person name="Shiraishi A."/>
            <person name="Nakayama K."/>
            <person name="Satake H."/>
        </authorList>
    </citation>
    <scope>NUCLEOTIDE SEQUENCE</scope>
</reference>
<gene>
    <name evidence="1" type="ORF">Tco_1123723</name>
</gene>
<evidence type="ECO:0000313" key="2">
    <source>
        <dbReference type="Proteomes" id="UP001151760"/>
    </source>
</evidence>
<evidence type="ECO:0000313" key="1">
    <source>
        <dbReference type="EMBL" id="GJU07293.1"/>
    </source>
</evidence>
<name>A0ABQ5J745_9ASTR</name>
<comment type="caution">
    <text evidence="1">The sequence shown here is derived from an EMBL/GenBank/DDBJ whole genome shotgun (WGS) entry which is preliminary data.</text>
</comment>
<organism evidence="1 2">
    <name type="scientific">Tanacetum coccineum</name>
    <dbReference type="NCBI Taxonomy" id="301880"/>
    <lineage>
        <taxon>Eukaryota</taxon>
        <taxon>Viridiplantae</taxon>
        <taxon>Streptophyta</taxon>
        <taxon>Embryophyta</taxon>
        <taxon>Tracheophyta</taxon>
        <taxon>Spermatophyta</taxon>
        <taxon>Magnoliopsida</taxon>
        <taxon>eudicotyledons</taxon>
        <taxon>Gunneridae</taxon>
        <taxon>Pentapetalae</taxon>
        <taxon>asterids</taxon>
        <taxon>campanulids</taxon>
        <taxon>Asterales</taxon>
        <taxon>Asteraceae</taxon>
        <taxon>Asteroideae</taxon>
        <taxon>Anthemideae</taxon>
        <taxon>Anthemidinae</taxon>
        <taxon>Tanacetum</taxon>
    </lineage>
</organism>
<protein>
    <submittedName>
        <fullName evidence="1">Uncharacterized protein</fullName>
    </submittedName>
</protein>
<sequence length="396" mass="45721">MRTIKNNNVGFTKNTTPKLGLRETFEHYLHESYNRQDGLDGWIKLFVQKTDQDLIRHNAAIKILKERVTCLAHTISINQANQTLITHLASDSTKSIRQECTMKLEPSHDIPFTKVETFAEKVKRMIIEDNENREKFLRKLESELVNTPLVNPFYKMSSHLSRRIPEVLSYPVSLAIPLLAMPWSMKSPKGRPMLATTHAKIDVFGKKISLEVGTEQVVFNANNGPRPLTISPVCVMKDYQKTFVSLLKKDLLKSYFGKPFKDNTGLEEDLKGGVIWFKIGNDKTIFNMPRAERRFRKLTTKQHSMMSPILKISNEDMAKGISQPYQKIREFYKGCLKLGHEYKQDQEMIYWIRSGLKSPKGATYNGRESNLKTRSCSKEVRFEVISTHNHVVWILL</sequence>
<reference evidence="1" key="2">
    <citation type="submission" date="2022-01" db="EMBL/GenBank/DDBJ databases">
        <authorList>
            <person name="Yamashiro T."/>
            <person name="Shiraishi A."/>
            <person name="Satake H."/>
            <person name="Nakayama K."/>
        </authorList>
    </citation>
    <scope>NUCLEOTIDE SEQUENCE</scope>
</reference>
<keyword evidence="2" id="KW-1185">Reference proteome</keyword>